<dbReference type="SUPFAM" id="SSF53474">
    <property type="entry name" value="alpha/beta-Hydrolases"/>
    <property type="match status" value="1"/>
</dbReference>
<dbReference type="Gene3D" id="3.40.50.1820">
    <property type="entry name" value="alpha/beta hydrolase"/>
    <property type="match status" value="1"/>
</dbReference>
<feature type="domain" description="AB hydrolase-1" evidence="2">
    <location>
        <begin position="29"/>
        <end position="277"/>
    </location>
</feature>
<reference evidence="3 4" key="1">
    <citation type="submission" date="2020-08" db="EMBL/GenBank/DDBJ databases">
        <title>A Genomic Blueprint of the Chicken Gut Microbiome.</title>
        <authorList>
            <person name="Gilroy R."/>
            <person name="Ravi A."/>
            <person name="Getino M."/>
            <person name="Pursley I."/>
            <person name="Horton D.L."/>
            <person name="Alikhan N.-F."/>
            <person name="Baker D."/>
            <person name="Gharbi K."/>
            <person name="Hall N."/>
            <person name="Watson M."/>
            <person name="Adriaenssens E.M."/>
            <person name="Foster-Nyarko E."/>
            <person name="Jarju S."/>
            <person name="Secka A."/>
            <person name="Antonio M."/>
            <person name="Oren A."/>
            <person name="Chaudhuri R."/>
            <person name="La Ragione R.M."/>
            <person name="Hildebrand F."/>
            <person name="Pallen M.J."/>
        </authorList>
    </citation>
    <scope>NUCLEOTIDE SEQUENCE [LARGE SCALE GENOMIC DNA]</scope>
    <source>
        <strain evidence="3 4">Sa1CUA4</strain>
    </source>
</reference>
<evidence type="ECO:0000256" key="1">
    <source>
        <dbReference type="ARBA" id="ARBA00022801"/>
    </source>
</evidence>
<organism evidence="3 4">
    <name type="scientific">Microbacterium gallinarum</name>
    <dbReference type="NCBI Taxonomy" id="2762209"/>
    <lineage>
        <taxon>Bacteria</taxon>
        <taxon>Bacillati</taxon>
        <taxon>Actinomycetota</taxon>
        <taxon>Actinomycetes</taxon>
        <taxon>Micrococcales</taxon>
        <taxon>Microbacteriaceae</taxon>
        <taxon>Microbacterium</taxon>
    </lineage>
</organism>
<sequence>MAETTGIRSRTVTANGLRVHVTEAGAGAPVLMLHGFPQSSREWAPVMASLSDRLHLIAPDLRGAGRTDAPASGYDSPTVMRDLIALLDELGLGQVDLVAHDWGALVGFDLCLAHPDRIRRYVAIAVPAPYFHMSRALAAGLMKAMPHLWFQWVIATPGLGPMLLSRGRQRLAHWLLGGFEVRPMNDADVAAYVEALRDPRRARAASQLYRGLILPGFMNALRGRYIGRVLRTPTLVLFGADDALLPKDALTVRPEDAPHTTVEFVPGGGHFLVDDNPDEVARRIGGFLLG</sequence>
<dbReference type="PRINTS" id="PR00412">
    <property type="entry name" value="EPOXHYDRLASE"/>
</dbReference>
<dbReference type="PANTHER" id="PTHR43329">
    <property type="entry name" value="EPOXIDE HYDROLASE"/>
    <property type="match status" value="1"/>
</dbReference>
<dbReference type="InterPro" id="IPR000073">
    <property type="entry name" value="AB_hydrolase_1"/>
</dbReference>
<keyword evidence="1 3" id="KW-0378">Hydrolase</keyword>
<dbReference type="Pfam" id="PF00561">
    <property type="entry name" value="Abhydrolase_1"/>
    <property type="match status" value="1"/>
</dbReference>
<proteinExistence type="predicted"/>
<protein>
    <submittedName>
        <fullName evidence="3">Alpha/beta fold hydrolase</fullName>
    </submittedName>
</protein>
<evidence type="ECO:0000313" key="4">
    <source>
        <dbReference type="Proteomes" id="UP000602532"/>
    </source>
</evidence>
<keyword evidence="4" id="KW-1185">Reference proteome</keyword>
<name>A0ABR8X1Y4_9MICO</name>
<evidence type="ECO:0000259" key="2">
    <source>
        <dbReference type="Pfam" id="PF00561"/>
    </source>
</evidence>
<accession>A0ABR8X1Y4</accession>
<gene>
    <name evidence="3" type="ORF">H9622_07015</name>
</gene>
<dbReference type="EMBL" id="JACSPM010000002">
    <property type="protein sequence ID" value="MBD8023342.1"/>
    <property type="molecule type" value="Genomic_DNA"/>
</dbReference>
<dbReference type="GO" id="GO:0016787">
    <property type="term" value="F:hydrolase activity"/>
    <property type="evidence" value="ECO:0007669"/>
    <property type="project" value="UniProtKB-KW"/>
</dbReference>
<comment type="caution">
    <text evidence="3">The sequence shown here is derived from an EMBL/GenBank/DDBJ whole genome shotgun (WGS) entry which is preliminary data.</text>
</comment>
<dbReference type="InterPro" id="IPR000639">
    <property type="entry name" value="Epox_hydrolase-like"/>
</dbReference>
<dbReference type="Proteomes" id="UP000602532">
    <property type="component" value="Unassembled WGS sequence"/>
</dbReference>
<dbReference type="RefSeq" id="WP_191765696.1">
    <property type="nucleotide sequence ID" value="NZ_JACSPM010000002.1"/>
</dbReference>
<dbReference type="InterPro" id="IPR029058">
    <property type="entry name" value="AB_hydrolase_fold"/>
</dbReference>
<evidence type="ECO:0000313" key="3">
    <source>
        <dbReference type="EMBL" id="MBD8023342.1"/>
    </source>
</evidence>